<reference evidence="2" key="1">
    <citation type="journal article" date="2022" name="Mol. Ecol. Resour.">
        <title>The genomes of chicory, endive, great burdock and yacon provide insights into Asteraceae palaeo-polyploidization history and plant inulin production.</title>
        <authorList>
            <person name="Fan W."/>
            <person name="Wang S."/>
            <person name="Wang H."/>
            <person name="Wang A."/>
            <person name="Jiang F."/>
            <person name="Liu H."/>
            <person name="Zhao H."/>
            <person name="Xu D."/>
            <person name="Zhang Y."/>
        </authorList>
    </citation>
    <scope>NUCLEOTIDE SEQUENCE [LARGE SCALE GENOMIC DNA]</scope>
    <source>
        <strain evidence="2">cv. Yunnan</strain>
    </source>
</reference>
<sequence length="836" mass="93429">MQGVHGYRLRSDGGVRLELTPTTTSPLAIDISESTEMRIQRLITENPVIIFSRSACCMCHVMRRLFSSLGVHPTVIELEEDEIDALSASQDGGGGETVAPAVFIGGARVGGLEGLVGLHLSGHLVPMLVEVASVVVAAKSESSSLPKPNRQPSVSDLGKSLRAIVPIESRRHNLNWWCWFHMWFHGCNCNIFIKTSNPTTCRLNCVPRLKGLMDIDPDDVFRDDEDDAENDLLQERQSSKELVVFLVDASPKMFNITCPGEDQENASHFHVAVSCIAQSVKVQIINRPYDEIAICFFNTREKKNLQDLNGVYVFNVAEREHLDSLTARFIKEFDRVEESFSKVIGSEYGIIPGSRDNSLYNALWVAQALLRKGSAKTADKRILLLTNEDDPFGSIKGVTKLDMTRTTLQRAKDAQDLGITIELLPLSSPNEEFNVSIFYADLIGLDGDELAQFMPLAGERFEDMNKQLRKRMFMKRRVRRISFMIAGGLLIELNTYALIRPTVPAKVTWLDSVTNLPLKAERSLICADTGAIVKDPIKRFQTYKNEDITFTIDELSEIKRVSTGNLWLLGFKPLSCLKDYHNLKPPLFVCPSDEEVMGSTCIFIALHRSMIRLKRFAVAFYGSSSRPQLVGLIAQEEIIDSGGQIEPPGMHMIYLPYSDDIRPIEELHADNSGVPSATDDQIQKAAALVKRVDLKDFSVCQFSNPALQSHYALVQAMALDEDEMPEIVDETLPDEEGMARPGIAKALEEFKICVYGENYDEEDEKTGQGKAGKKRKQFTEEAVNKGAYYDWGKLADDGKLKDLTVQELKYYLTANKLTVAGKKEVLISRILTHMGK</sequence>
<name>A0ACB9AU25_9ASTR</name>
<organism evidence="1 2">
    <name type="scientific">Smallanthus sonchifolius</name>
    <dbReference type="NCBI Taxonomy" id="185202"/>
    <lineage>
        <taxon>Eukaryota</taxon>
        <taxon>Viridiplantae</taxon>
        <taxon>Streptophyta</taxon>
        <taxon>Embryophyta</taxon>
        <taxon>Tracheophyta</taxon>
        <taxon>Spermatophyta</taxon>
        <taxon>Magnoliopsida</taxon>
        <taxon>eudicotyledons</taxon>
        <taxon>Gunneridae</taxon>
        <taxon>Pentapetalae</taxon>
        <taxon>asterids</taxon>
        <taxon>campanulids</taxon>
        <taxon>Asterales</taxon>
        <taxon>Asteraceae</taxon>
        <taxon>Asteroideae</taxon>
        <taxon>Heliantheae alliance</taxon>
        <taxon>Millerieae</taxon>
        <taxon>Smallanthus</taxon>
    </lineage>
</organism>
<dbReference type="EMBL" id="CM042041">
    <property type="protein sequence ID" value="KAI3713759.1"/>
    <property type="molecule type" value="Genomic_DNA"/>
</dbReference>
<keyword evidence="2" id="KW-1185">Reference proteome</keyword>
<protein>
    <submittedName>
        <fullName evidence="1">Uncharacterized protein</fullName>
    </submittedName>
</protein>
<reference evidence="1 2" key="2">
    <citation type="journal article" date="2022" name="Mol. Ecol. Resour.">
        <title>The genomes of chicory, endive, great burdock and yacon provide insights into Asteraceae paleo-polyploidization history and plant inulin production.</title>
        <authorList>
            <person name="Fan W."/>
            <person name="Wang S."/>
            <person name="Wang H."/>
            <person name="Wang A."/>
            <person name="Jiang F."/>
            <person name="Liu H."/>
            <person name="Zhao H."/>
            <person name="Xu D."/>
            <person name="Zhang Y."/>
        </authorList>
    </citation>
    <scope>NUCLEOTIDE SEQUENCE [LARGE SCALE GENOMIC DNA]</scope>
    <source>
        <strain evidence="2">cv. Yunnan</strain>
        <tissue evidence="1">Leaves</tissue>
    </source>
</reference>
<evidence type="ECO:0000313" key="2">
    <source>
        <dbReference type="Proteomes" id="UP001056120"/>
    </source>
</evidence>
<dbReference type="Proteomes" id="UP001056120">
    <property type="component" value="Linkage Group LG24"/>
</dbReference>
<comment type="caution">
    <text evidence="1">The sequence shown here is derived from an EMBL/GenBank/DDBJ whole genome shotgun (WGS) entry which is preliminary data.</text>
</comment>
<proteinExistence type="predicted"/>
<gene>
    <name evidence="1" type="ORF">L1987_72345</name>
</gene>
<evidence type="ECO:0000313" key="1">
    <source>
        <dbReference type="EMBL" id="KAI3713759.1"/>
    </source>
</evidence>
<accession>A0ACB9AU25</accession>